<dbReference type="PROSITE" id="PS51186">
    <property type="entry name" value="GNAT"/>
    <property type="match status" value="1"/>
</dbReference>
<dbReference type="PANTHER" id="PTHR43877">
    <property type="entry name" value="AMINOALKYLPHOSPHONATE N-ACETYLTRANSFERASE-RELATED-RELATED"/>
    <property type="match status" value="1"/>
</dbReference>
<dbReference type="Pfam" id="PF00583">
    <property type="entry name" value="Acetyltransf_1"/>
    <property type="match status" value="1"/>
</dbReference>
<keyword evidence="2" id="KW-0012">Acyltransferase</keyword>
<dbReference type="InterPro" id="IPR000182">
    <property type="entry name" value="GNAT_dom"/>
</dbReference>
<evidence type="ECO:0000313" key="5">
    <source>
        <dbReference type="Proteomes" id="UP000619293"/>
    </source>
</evidence>
<dbReference type="EMBL" id="BONG01000092">
    <property type="protein sequence ID" value="GIF94340.1"/>
    <property type="molecule type" value="Genomic_DNA"/>
</dbReference>
<dbReference type="Proteomes" id="UP000619293">
    <property type="component" value="Unassembled WGS sequence"/>
</dbReference>
<dbReference type="CDD" id="cd04301">
    <property type="entry name" value="NAT_SF"/>
    <property type="match status" value="1"/>
</dbReference>
<dbReference type="InterPro" id="IPR016181">
    <property type="entry name" value="Acyl_CoA_acyltransferase"/>
</dbReference>
<feature type="domain" description="N-acetyltransferase" evidence="3">
    <location>
        <begin position="134"/>
        <end position="272"/>
    </location>
</feature>
<dbReference type="GO" id="GO:0016747">
    <property type="term" value="F:acyltransferase activity, transferring groups other than amino-acyl groups"/>
    <property type="evidence" value="ECO:0007669"/>
    <property type="project" value="InterPro"/>
</dbReference>
<gene>
    <name evidence="4" type="ORF">Cch02nite_77840</name>
</gene>
<accession>A0A8J3NXI4</accession>
<keyword evidence="1" id="KW-0808">Transferase</keyword>
<dbReference type="SUPFAM" id="SSF55729">
    <property type="entry name" value="Acyl-CoA N-acyltransferases (Nat)"/>
    <property type="match status" value="1"/>
</dbReference>
<evidence type="ECO:0000259" key="3">
    <source>
        <dbReference type="PROSITE" id="PS51186"/>
    </source>
</evidence>
<keyword evidence="5" id="KW-1185">Reference proteome</keyword>
<dbReference type="RefSeq" id="WP_191844453.1">
    <property type="nucleotide sequence ID" value="NZ_BAAALB010000060.1"/>
</dbReference>
<organism evidence="4 5">
    <name type="scientific">Catellatospora chokoriensis</name>
    <dbReference type="NCBI Taxonomy" id="310353"/>
    <lineage>
        <taxon>Bacteria</taxon>
        <taxon>Bacillati</taxon>
        <taxon>Actinomycetota</taxon>
        <taxon>Actinomycetes</taxon>
        <taxon>Micromonosporales</taxon>
        <taxon>Micromonosporaceae</taxon>
        <taxon>Catellatospora</taxon>
    </lineage>
</organism>
<evidence type="ECO:0000256" key="1">
    <source>
        <dbReference type="ARBA" id="ARBA00022679"/>
    </source>
</evidence>
<comment type="caution">
    <text evidence="4">The sequence shown here is derived from an EMBL/GenBank/DDBJ whole genome shotgun (WGS) entry which is preliminary data.</text>
</comment>
<evidence type="ECO:0000313" key="4">
    <source>
        <dbReference type="EMBL" id="GIF94340.1"/>
    </source>
</evidence>
<protein>
    <recommendedName>
        <fullName evidence="3">N-acetyltransferase domain-containing protein</fullName>
    </recommendedName>
</protein>
<name>A0A8J3NXI4_9ACTN</name>
<proteinExistence type="predicted"/>
<reference evidence="4 5" key="1">
    <citation type="submission" date="2021-01" db="EMBL/GenBank/DDBJ databases">
        <title>Whole genome shotgun sequence of Catellatospora chokoriensis NBRC 107358.</title>
        <authorList>
            <person name="Komaki H."/>
            <person name="Tamura T."/>
        </authorList>
    </citation>
    <scope>NUCLEOTIDE SEQUENCE [LARGE SCALE GENOMIC DNA]</scope>
    <source>
        <strain evidence="4 5">NBRC 107358</strain>
    </source>
</reference>
<dbReference type="AlphaFoldDB" id="A0A8J3NXI4"/>
<dbReference type="InterPro" id="IPR050832">
    <property type="entry name" value="Bact_Acetyltransf"/>
</dbReference>
<sequence>MNTAQPTHGDQDQHDAARMIGFLRASMRAQAERIVDTPAGFAVFSGTYFHSYDHNKFVVTHAGDLRAASETAERVLAAEGCAHRNIVVHDERLGELLAPQLLDTRHLHARDVLMRHDDRPADRPTDPAVIVAEIALDELRDTDRDSWQSELPHVSAEVIEQLVDRRVTRLRAAPQVTFLGVRDEHGRVVAHADLYLDAAAGIAQIEDVQTRSAHQGRGLARAVLDTALRRARHAGCDLVFLEASADDWPRRFYARLGFREVAVTHFFTRLPA</sequence>
<dbReference type="Gene3D" id="3.40.630.30">
    <property type="match status" value="1"/>
</dbReference>
<evidence type="ECO:0000256" key="2">
    <source>
        <dbReference type="ARBA" id="ARBA00023315"/>
    </source>
</evidence>